<dbReference type="STRING" id="384616.Pisl_0676"/>
<organism evidence="2 3">
    <name type="scientific">Pyrobaculum islandicum (strain DSM 4184 / JCM 9189 / GEO3)</name>
    <dbReference type="NCBI Taxonomy" id="384616"/>
    <lineage>
        <taxon>Archaea</taxon>
        <taxon>Thermoproteota</taxon>
        <taxon>Thermoprotei</taxon>
        <taxon>Thermoproteales</taxon>
        <taxon>Thermoproteaceae</taxon>
        <taxon>Pyrobaculum</taxon>
    </lineage>
</organism>
<dbReference type="GeneID" id="4617451"/>
<gene>
    <name evidence="2" type="ordered locus">Pisl_0676</name>
</gene>
<feature type="transmembrane region" description="Helical" evidence="1">
    <location>
        <begin position="35"/>
        <end position="57"/>
    </location>
</feature>
<sequence length="64" mass="7452">MKLIYAYAGFSLGVAVYLFYLVTRGLRTPEIPIGAVYINLFDFVVVAFIIFTFYVIYRLTERRS</sequence>
<accession>A1RSC2</accession>
<dbReference type="HOGENOM" id="CLU_2857241_0_0_2"/>
<keyword evidence="3" id="KW-1185">Reference proteome</keyword>
<dbReference type="EMBL" id="CP000504">
    <property type="protein sequence ID" value="ABL87854.1"/>
    <property type="molecule type" value="Genomic_DNA"/>
</dbReference>
<dbReference type="RefSeq" id="WP_011762430.1">
    <property type="nucleotide sequence ID" value="NC_008701.1"/>
</dbReference>
<keyword evidence="1" id="KW-1133">Transmembrane helix</keyword>
<dbReference type="AlphaFoldDB" id="A1RSC2"/>
<dbReference type="KEGG" id="pis:Pisl_0676"/>
<reference evidence="2" key="1">
    <citation type="submission" date="2006-12" db="EMBL/GenBank/DDBJ databases">
        <title>Complete sequence of Pyrobaculum islandicum DSM 4184.</title>
        <authorList>
            <person name="Copeland A."/>
            <person name="Lucas S."/>
            <person name="Lapidus A."/>
            <person name="Barry K."/>
            <person name="Detter J.C."/>
            <person name="Glavina del Rio T."/>
            <person name="Dalin E."/>
            <person name="Tice H."/>
            <person name="Pitluck S."/>
            <person name="Meincke L."/>
            <person name="Brettin T."/>
            <person name="Bruce D."/>
            <person name="Han C."/>
            <person name="Tapia R."/>
            <person name="Gilna P."/>
            <person name="Schmutz J."/>
            <person name="Larimer F."/>
            <person name="Land M."/>
            <person name="Hauser L."/>
            <person name="Kyrpides N."/>
            <person name="Mikhailova N."/>
            <person name="Cozen A.E."/>
            <person name="Fitz-Gibbon S.T."/>
            <person name="House C.H."/>
            <person name="Saltikov C."/>
            <person name="Lowe T."/>
            <person name="Richardson P."/>
        </authorList>
    </citation>
    <scope>NUCLEOTIDE SEQUENCE [LARGE SCALE GENOMIC DNA]</scope>
    <source>
        <strain evidence="2">DSM 4184</strain>
    </source>
</reference>
<dbReference type="Proteomes" id="UP000002595">
    <property type="component" value="Chromosome"/>
</dbReference>
<keyword evidence="1" id="KW-0472">Membrane</keyword>
<name>A1RSC2_PYRIL</name>
<evidence type="ECO:0000313" key="3">
    <source>
        <dbReference type="Proteomes" id="UP000002595"/>
    </source>
</evidence>
<proteinExistence type="predicted"/>
<protein>
    <submittedName>
        <fullName evidence="2">Uncharacterized protein</fullName>
    </submittedName>
</protein>
<feature type="transmembrane region" description="Helical" evidence="1">
    <location>
        <begin position="5"/>
        <end position="23"/>
    </location>
</feature>
<evidence type="ECO:0000256" key="1">
    <source>
        <dbReference type="SAM" id="Phobius"/>
    </source>
</evidence>
<keyword evidence="1" id="KW-0812">Transmembrane</keyword>
<dbReference type="OrthoDB" id="26354at2157"/>
<evidence type="ECO:0000313" key="2">
    <source>
        <dbReference type="EMBL" id="ABL87854.1"/>
    </source>
</evidence>
<dbReference type="eggNOG" id="arCOG05446">
    <property type="taxonomic scope" value="Archaea"/>
</dbReference>